<dbReference type="AlphaFoldDB" id="A0A817A061"/>
<evidence type="ECO:0000256" key="3">
    <source>
        <dbReference type="ARBA" id="ARBA00038502"/>
    </source>
</evidence>
<keyword evidence="2" id="KW-0012">Acyltransferase</keyword>
<dbReference type="PROSITE" id="PS51186">
    <property type="entry name" value="GNAT"/>
    <property type="match status" value="1"/>
</dbReference>
<organism evidence="5 6">
    <name type="scientific">Rotaria magnacalcarata</name>
    <dbReference type="NCBI Taxonomy" id="392030"/>
    <lineage>
        <taxon>Eukaryota</taxon>
        <taxon>Metazoa</taxon>
        <taxon>Spiralia</taxon>
        <taxon>Gnathifera</taxon>
        <taxon>Rotifera</taxon>
        <taxon>Eurotatoria</taxon>
        <taxon>Bdelloidea</taxon>
        <taxon>Philodinida</taxon>
        <taxon>Philodinidae</taxon>
        <taxon>Rotaria</taxon>
    </lineage>
</organism>
<dbReference type="PANTHER" id="PTHR43792">
    <property type="entry name" value="GNAT FAMILY, PUTATIVE (AFU_ORTHOLOGUE AFUA_3G00765)-RELATED-RELATED"/>
    <property type="match status" value="1"/>
</dbReference>
<evidence type="ECO:0000313" key="6">
    <source>
        <dbReference type="Proteomes" id="UP000663887"/>
    </source>
</evidence>
<gene>
    <name evidence="5" type="ORF">XDN619_LOCUS34538</name>
</gene>
<dbReference type="EMBL" id="CAJNRG010017616">
    <property type="protein sequence ID" value="CAF2235053.1"/>
    <property type="molecule type" value="Genomic_DNA"/>
</dbReference>
<sequence length="100" mass="11570">MIGTAGFNMISFPNSRAEISYDLDLNYWGKGVMLRSIKAVLKFSDHMLGIVRIQATVITTNERSLKVLDRCGFKREGYLEKYEVVEGELKDYYMYARVNM</sequence>
<dbReference type="InterPro" id="IPR000182">
    <property type="entry name" value="GNAT_dom"/>
</dbReference>
<name>A0A817A061_9BILA</name>
<dbReference type="InterPro" id="IPR051531">
    <property type="entry name" value="N-acetyltransferase"/>
</dbReference>
<proteinExistence type="inferred from homology"/>
<keyword evidence="1" id="KW-0808">Transferase</keyword>
<comment type="caution">
    <text evidence="5">The sequence shown here is derived from an EMBL/GenBank/DDBJ whole genome shotgun (WGS) entry which is preliminary data.</text>
</comment>
<feature type="domain" description="N-acetyltransferase" evidence="4">
    <location>
        <begin position="1"/>
        <end position="99"/>
    </location>
</feature>
<accession>A0A817A061</accession>
<protein>
    <recommendedName>
        <fullName evidence="4">N-acetyltransferase domain-containing protein</fullName>
    </recommendedName>
</protein>
<dbReference type="Proteomes" id="UP000663887">
    <property type="component" value="Unassembled WGS sequence"/>
</dbReference>
<evidence type="ECO:0000256" key="1">
    <source>
        <dbReference type="ARBA" id="ARBA00022679"/>
    </source>
</evidence>
<dbReference type="Gene3D" id="3.40.630.30">
    <property type="match status" value="1"/>
</dbReference>
<dbReference type="GO" id="GO:0016747">
    <property type="term" value="F:acyltransferase activity, transferring groups other than amino-acyl groups"/>
    <property type="evidence" value="ECO:0007669"/>
    <property type="project" value="InterPro"/>
</dbReference>
<dbReference type="InterPro" id="IPR016181">
    <property type="entry name" value="Acyl_CoA_acyltransferase"/>
</dbReference>
<dbReference type="SUPFAM" id="SSF55729">
    <property type="entry name" value="Acyl-CoA N-acyltransferases (Nat)"/>
    <property type="match status" value="1"/>
</dbReference>
<dbReference type="Pfam" id="PF13302">
    <property type="entry name" value="Acetyltransf_3"/>
    <property type="match status" value="1"/>
</dbReference>
<evidence type="ECO:0000259" key="4">
    <source>
        <dbReference type="PROSITE" id="PS51186"/>
    </source>
</evidence>
<reference evidence="5" key="1">
    <citation type="submission" date="2021-02" db="EMBL/GenBank/DDBJ databases">
        <authorList>
            <person name="Nowell W R."/>
        </authorList>
    </citation>
    <scope>NUCLEOTIDE SEQUENCE</scope>
</reference>
<comment type="similarity">
    <text evidence="3">Belongs to the acetyltransferase family. RimJ subfamily.</text>
</comment>
<dbReference type="PANTHER" id="PTHR43792:SF8">
    <property type="entry name" value="[RIBOSOMAL PROTEIN US5]-ALANINE N-ACETYLTRANSFERASE"/>
    <property type="match status" value="1"/>
</dbReference>
<evidence type="ECO:0000313" key="5">
    <source>
        <dbReference type="EMBL" id="CAF2235053.1"/>
    </source>
</evidence>
<evidence type="ECO:0000256" key="2">
    <source>
        <dbReference type="ARBA" id="ARBA00023315"/>
    </source>
</evidence>